<dbReference type="Proteomes" id="UP000503169">
    <property type="component" value="Chromosome"/>
</dbReference>
<dbReference type="AlphaFoldDB" id="A0AAJ4GG10"/>
<accession>A0AAJ4GG10</accession>
<reference evidence="1 2" key="1">
    <citation type="submission" date="2020-04" db="EMBL/GenBank/DDBJ databases">
        <title>Novel strain L. Fermentum HFD1 producer antibacterial peptides.</title>
        <authorList>
            <person name="Ozhegov G.D."/>
            <person name="Pavlova A.S."/>
            <person name="Zhuravleva D.E."/>
            <person name="Gogoleva N.V."/>
            <person name="Shagimardanova E.I."/>
            <person name="Markelova M.I."/>
            <person name="Yarullina D.R."/>
            <person name="Kayumov A.R."/>
        </authorList>
    </citation>
    <scope>NUCLEOTIDE SEQUENCE [LARGE SCALE GENOMIC DNA]</scope>
    <source>
        <strain evidence="1 2">HFD1</strain>
    </source>
</reference>
<evidence type="ECO:0000313" key="1">
    <source>
        <dbReference type="EMBL" id="QIX58697.1"/>
    </source>
</evidence>
<gene>
    <name evidence="1" type="ORF">HCY95_01134</name>
</gene>
<dbReference type="EMBL" id="CP050919">
    <property type="protein sequence ID" value="QIX58697.1"/>
    <property type="molecule type" value="Genomic_DNA"/>
</dbReference>
<proteinExistence type="predicted"/>
<evidence type="ECO:0000313" key="2">
    <source>
        <dbReference type="Proteomes" id="UP000503169"/>
    </source>
</evidence>
<organism evidence="1 2">
    <name type="scientific">Limosilactobacillus fermentum</name>
    <name type="common">Lactobacillus fermentum</name>
    <dbReference type="NCBI Taxonomy" id="1613"/>
    <lineage>
        <taxon>Bacteria</taxon>
        <taxon>Bacillati</taxon>
        <taxon>Bacillota</taxon>
        <taxon>Bacilli</taxon>
        <taxon>Lactobacillales</taxon>
        <taxon>Lactobacillaceae</taxon>
        <taxon>Limosilactobacillus</taxon>
    </lineage>
</organism>
<sequence>MKDNGSKEMKLDPMIKEYPYNNQGLKELEEGESREI</sequence>
<name>A0AAJ4GG10_LIMFE</name>
<protein>
    <submittedName>
        <fullName evidence="1">Uncharacterized protein</fullName>
    </submittedName>
</protein>